<sequence>MAVEKMTTTVQEAIAEAQQIAMRRKNQEIDISHLWKAFVQPGNFAYNFYQEAGVDLNLFSSEIEQAIDQLSVVEGNVQYGQTFSQNLFYLIQEAEKIKNEFQDDYLSTEILLLALMKLKNYRLTKFLSTQQITYKAMKKQIEDMRGGERVTSQNQEEQYEALEKYGVDLVKRVREGKQDPVIGRDEEIRDVIRILSRKTKNNPVLIGEPGVGKTAIIEGLAQRIVRRDVPENLKDKTIFSLDMGALIAGAKYRGEFEERLKAVLKEVKKSDGQIILFIDEIHNIVGAGKTEGSMDAGNLLKPMLARGELHCIGATTLDEYREYMEKDKALERRFQRVLVQEPTVEDTISILRGLKERFEIHHGVNINDNAIVAAATLSHRYITDRFLPDKAIDLVDEACASIRVEMNSMPTELDQVTRRLMQLEIEEAALKKETDDASKKRLAILQEELAELREEANELKMKWETEKEEVNKISEKRSELETARRQLEEAESDYDLEKAAVLRHGTVPQLEKELKELEGRNTQISERLIQESVTEHEIAVVVERLTGIPVARLEEGEREKILRLNETLHKRVIGQDEAVEAVADAVIRSRAGLQDPNRPLGSFLFLGPTGVGKTELAKALAENLFDSEEHMVRIDMSEYMEKHSVSRLVGAPPGYIGYEEGGQLTEAVRRIPYTIVLLDEIEKAHPDVFNILLQVLDDGRLTDNKGRVVDFKNTVMIMTSNLGSHVLLDGLTLEGEISDEAKRQVQDLLRSHFKPEFLNRIDDTILFKPLTLADMKQIIVKLTNELGEKLANQEMTLVISDEAEDWIAERAYEPAFGARPLKRFLTKEVETPLAKEIIAGKIQPRQQIMITVENEQLVFKTQDLENDI</sequence>
<evidence type="ECO:0000256" key="7">
    <source>
        <dbReference type="ARBA" id="ARBA00023186"/>
    </source>
</evidence>
<evidence type="ECO:0000259" key="13">
    <source>
        <dbReference type="PROSITE" id="PS51903"/>
    </source>
</evidence>
<dbReference type="InterPro" id="IPR019489">
    <property type="entry name" value="Clp_ATPase_C"/>
</dbReference>
<evidence type="ECO:0000256" key="8">
    <source>
        <dbReference type="ARBA" id="ARBA00025613"/>
    </source>
</evidence>
<keyword evidence="12" id="KW-0346">Stress response</keyword>
<dbReference type="Gene3D" id="3.40.50.300">
    <property type="entry name" value="P-loop containing nucleotide triphosphate hydrolases"/>
    <property type="match status" value="3"/>
</dbReference>
<comment type="subunit">
    <text evidence="12">Homohexamer; The oligomerization is ATP-dependent.</text>
</comment>
<dbReference type="FunFam" id="3.40.50.300:FF:000120">
    <property type="entry name" value="ATP-dependent chaperone ClpB"/>
    <property type="match status" value="1"/>
</dbReference>
<organism evidence="14 15">
    <name type="scientific">Vagococcus elongatus</name>
    <dbReference type="NCBI Taxonomy" id="180344"/>
    <lineage>
        <taxon>Bacteria</taxon>
        <taxon>Bacillati</taxon>
        <taxon>Bacillota</taxon>
        <taxon>Bacilli</taxon>
        <taxon>Lactobacillales</taxon>
        <taxon>Enterococcaceae</taxon>
        <taxon>Vagococcus</taxon>
    </lineage>
</organism>
<dbReference type="GO" id="GO:0016887">
    <property type="term" value="F:ATP hydrolysis activity"/>
    <property type="evidence" value="ECO:0007669"/>
    <property type="project" value="InterPro"/>
</dbReference>
<dbReference type="InterPro" id="IPR018368">
    <property type="entry name" value="ClpA/B_CS1"/>
</dbReference>
<dbReference type="Pfam" id="PF07724">
    <property type="entry name" value="AAA_2"/>
    <property type="match status" value="1"/>
</dbReference>
<evidence type="ECO:0000256" key="2">
    <source>
        <dbReference type="ARBA" id="ARBA00008675"/>
    </source>
</evidence>
<dbReference type="GO" id="GO:0034605">
    <property type="term" value="P:cellular response to heat"/>
    <property type="evidence" value="ECO:0007669"/>
    <property type="project" value="TreeGrafter"/>
</dbReference>
<dbReference type="CDD" id="cd19499">
    <property type="entry name" value="RecA-like_ClpB_Hsp104-like"/>
    <property type="match status" value="1"/>
</dbReference>
<dbReference type="PANTHER" id="PTHR11638">
    <property type="entry name" value="ATP-DEPENDENT CLP PROTEASE"/>
    <property type="match status" value="1"/>
</dbReference>
<gene>
    <name evidence="12" type="primary">clpB</name>
    <name evidence="14" type="ORF">CBF29_12275</name>
</gene>
<dbReference type="GO" id="GO:0005737">
    <property type="term" value="C:cytoplasm"/>
    <property type="evidence" value="ECO:0007669"/>
    <property type="project" value="UniProtKB-SubCell"/>
</dbReference>
<keyword evidence="4 11" id="KW-0547">Nucleotide-binding</keyword>
<dbReference type="InterPro" id="IPR041546">
    <property type="entry name" value="ClpA/ClpB_AAA_lid"/>
</dbReference>
<feature type="domain" description="Clp R" evidence="13">
    <location>
        <begin position="3"/>
        <end position="147"/>
    </location>
</feature>
<accession>A0A430AM89</accession>
<proteinExistence type="inferred from homology"/>
<evidence type="ECO:0000256" key="10">
    <source>
        <dbReference type="PROSITE-ProRule" id="PRU01251"/>
    </source>
</evidence>
<dbReference type="InterPro" id="IPR001270">
    <property type="entry name" value="ClpA/B"/>
</dbReference>
<dbReference type="PRINTS" id="PR00300">
    <property type="entry name" value="CLPPROTEASEA"/>
</dbReference>
<dbReference type="Gene3D" id="1.10.1780.10">
    <property type="entry name" value="Clp, N-terminal domain"/>
    <property type="match status" value="1"/>
</dbReference>
<evidence type="ECO:0000256" key="12">
    <source>
        <dbReference type="RuleBase" id="RU362034"/>
    </source>
</evidence>
<comment type="similarity">
    <text evidence="2 11">Belongs to the ClpA/ClpB family.</text>
</comment>
<reference evidence="14 15" key="1">
    <citation type="submission" date="2017-05" db="EMBL/GenBank/DDBJ databases">
        <title>Vagococcus spp. assemblies.</title>
        <authorList>
            <person name="Gulvik C.A."/>
        </authorList>
    </citation>
    <scope>NUCLEOTIDE SEQUENCE [LARGE SCALE GENOMIC DNA]</scope>
    <source>
        <strain evidence="14 15">CCUG 51432</strain>
    </source>
</reference>
<keyword evidence="3 10" id="KW-0677">Repeat</keyword>
<dbReference type="Pfam" id="PF10431">
    <property type="entry name" value="ClpB_D2-small"/>
    <property type="match status" value="1"/>
</dbReference>
<evidence type="ECO:0000313" key="15">
    <source>
        <dbReference type="Proteomes" id="UP000287605"/>
    </source>
</evidence>
<dbReference type="CDD" id="cd00009">
    <property type="entry name" value="AAA"/>
    <property type="match status" value="1"/>
</dbReference>
<dbReference type="Proteomes" id="UP000287605">
    <property type="component" value="Unassembled WGS sequence"/>
</dbReference>
<feature type="coiled-coil region" evidence="12">
    <location>
        <begin position="413"/>
        <end position="527"/>
    </location>
</feature>
<dbReference type="Pfam" id="PF00004">
    <property type="entry name" value="AAA"/>
    <property type="match status" value="1"/>
</dbReference>
<dbReference type="SMART" id="SM00382">
    <property type="entry name" value="AAA"/>
    <property type="match status" value="2"/>
</dbReference>
<dbReference type="FunFam" id="3.40.50.300:FF:000010">
    <property type="entry name" value="Chaperone clpB 1, putative"/>
    <property type="match status" value="1"/>
</dbReference>
<evidence type="ECO:0000256" key="5">
    <source>
        <dbReference type="ARBA" id="ARBA00022840"/>
    </source>
</evidence>
<dbReference type="SMART" id="SM01086">
    <property type="entry name" value="ClpB_D2-small"/>
    <property type="match status" value="1"/>
</dbReference>
<comment type="function">
    <text evidence="8">Part of a stress-induced multi-chaperone system, it is involved in the recovery of the cell from heat-induced damage, in cooperation with DnaK, DnaJ and GrpE. Acts before DnaK, in the processing of protein aggregates. Protein binding stimulates the ATPase activity; ATP hydrolysis unfolds the denatured protein aggregates, which probably helps expose new hydrophobic binding sites on the surface of ClpB-bound aggregates, contributing to the solubilization and refolding of denatured protein aggregates by DnaK.</text>
</comment>
<dbReference type="RefSeq" id="WP_126810019.1">
    <property type="nucleotide sequence ID" value="NZ_NGKA01000026.1"/>
</dbReference>
<evidence type="ECO:0000256" key="1">
    <source>
        <dbReference type="ARBA" id="ARBA00004496"/>
    </source>
</evidence>
<evidence type="ECO:0000256" key="9">
    <source>
        <dbReference type="ARBA" id="ARBA00026057"/>
    </source>
</evidence>
<dbReference type="InterPro" id="IPR003593">
    <property type="entry name" value="AAA+_ATPase"/>
</dbReference>
<dbReference type="EMBL" id="NGKA01000026">
    <property type="protein sequence ID" value="RSU09063.1"/>
    <property type="molecule type" value="Genomic_DNA"/>
</dbReference>
<dbReference type="NCBIfam" id="TIGR03346">
    <property type="entry name" value="chaperone_ClpB"/>
    <property type="match status" value="1"/>
</dbReference>
<dbReference type="InterPro" id="IPR003959">
    <property type="entry name" value="ATPase_AAA_core"/>
</dbReference>
<dbReference type="GO" id="GO:0005524">
    <property type="term" value="F:ATP binding"/>
    <property type="evidence" value="ECO:0007669"/>
    <property type="project" value="UniProtKB-UniRule"/>
</dbReference>
<evidence type="ECO:0000256" key="3">
    <source>
        <dbReference type="ARBA" id="ARBA00022737"/>
    </source>
</evidence>
<dbReference type="InterPro" id="IPR004176">
    <property type="entry name" value="Clp_R_N"/>
</dbReference>
<dbReference type="PROSITE" id="PS51903">
    <property type="entry name" value="CLP_R"/>
    <property type="match status" value="1"/>
</dbReference>
<dbReference type="Pfam" id="PF02861">
    <property type="entry name" value="Clp_N"/>
    <property type="match status" value="1"/>
</dbReference>
<dbReference type="PROSITE" id="PS00871">
    <property type="entry name" value="CLPAB_2"/>
    <property type="match status" value="1"/>
</dbReference>
<comment type="subunit">
    <text evidence="9">Homohexamer. The oligomerization is ATP-dependent.</text>
</comment>
<keyword evidence="5 11" id="KW-0067">ATP-binding</keyword>
<name>A0A430AM89_9ENTE</name>
<dbReference type="Pfam" id="PF17871">
    <property type="entry name" value="AAA_lid_9"/>
    <property type="match status" value="1"/>
</dbReference>
<dbReference type="InterPro" id="IPR036628">
    <property type="entry name" value="Clp_N_dom_sf"/>
</dbReference>
<dbReference type="InterPro" id="IPR028299">
    <property type="entry name" value="ClpA/B_CS2"/>
</dbReference>
<dbReference type="Gene3D" id="1.10.8.60">
    <property type="match status" value="1"/>
</dbReference>
<keyword evidence="15" id="KW-1185">Reference proteome</keyword>
<evidence type="ECO:0000313" key="14">
    <source>
        <dbReference type="EMBL" id="RSU09063.1"/>
    </source>
</evidence>
<evidence type="ECO:0000256" key="4">
    <source>
        <dbReference type="ARBA" id="ARBA00022741"/>
    </source>
</evidence>
<dbReference type="OrthoDB" id="9803641at2"/>
<dbReference type="InterPro" id="IPR027417">
    <property type="entry name" value="P-loop_NTPase"/>
</dbReference>
<dbReference type="InterPro" id="IPR050130">
    <property type="entry name" value="ClpA_ClpB"/>
</dbReference>
<comment type="subcellular location">
    <subcellularLocation>
        <location evidence="1 12">Cytoplasm</location>
    </subcellularLocation>
</comment>
<protein>
    <recommendedName>
        <fullName evidence="12">Chaperone protein ClpB</fullName>
    </recommendedName>
</protein>
<keyword evidence="6 12" id="KW-0175">Coiled coil</keyword>
<keyword evidence="12" id="KW-0963">Cytoplasm</keyword>
<dbReference type="FunFam" id="3.40.50.300:FF:000025">
    <property type="entry name" value="ATP-dependent Clp protease subunit"/>
    <property type="match status" value="1"/>
</dbReference>
<keyword evidence="7 11" id="KW-0143">Chaperone</keyword>
<dbReference type="PROSITE" id="PS00870">
    <property type="entry name" value="CLPAB_1"/>
    <property type="match status" value="1"/>
</dbReference>
<dbReference type="SUPFAM" id="SSF81923">
    <property type="entry name" value="Double Clp-N motif"/>
    <property type="match status" value="1"/>
</dbReference>
<dbReference type="SUPFAM" id="SSF52540">
    <property type="entry name" value="P-loop containing nucleoside triphosphate hydrolases"/>
    <property type="match status" value="2"/>
</dbReference>
<evidence type="ECO:0000256" key="6">
    <source>
        <dbReference type="ARBA" id="ARBA00023054"/>
    </source>
</evidence>
<dbReference type="GO" id="GO:0042026">
    <property type="term" value="P:protein refolding"/>
    <property type="evidence" value="ECO:0007669"/>
    <property type="project" value="UniProtKB-UniRule"/>
</dbReference>
<dbReference type="PANTHER" id="PTHR11638:SF18">
    <property type="entry name" value="HEAT SHOCK PROTEIN 104"/>
    <property type="match status" value="1"/>
</dbReference>
<comment type="caution">
    <text evidence="14">The sequence shown here is derived from an EMBL/GenBank/DDBJ whole genome shotgun (WGS) entry which is preliminary data.</text>
</comment>
<evidence type="ECO:0000256" key="11">
    <source>
        <dbReference type="RuleBase" id="RU004432"/>
    </source>
</evidence>
<dbReference type="AlphaFoldDB" id="A0A430AM89"/>
<dbReference type="InterPro" id="IPR017730">
    <property type="entry name" value="Chaperonin_ClpB"/>
</dbReference>